<keyword evidence="2" id="KW-0805">Transcription regulation</keyword>
<keyword evidence="9" id="KW-1185">Reference proteome</keyword>
<feature type="compositionally biased region" description="Polar residues" evidence="6">
    <location>
        <begin position="250"/>
        <end position="263"/>
    </location>
</feature>
<keyword evidence="3" id="KW-0238">DNA-binding</keyword>
<gene>
    <name evidence="8" type="ORF">ACH5RR_024609</name>
</gene>
<evidence type="ECO:0000259" key="7">
    <source>
        <dbReference type="PROSITE" id="PS50982"/>
    </source>
</evidence>
<feature type="region of interest" description="Disordered" evidence="6">
    <location>
        <begin position="250"/>
        <end position="269"/>
    </location>
</feature>
<keyword evidence="5" id="KW-0539">Nucleus</keyword>
<keyword evidence="4" id="KW-0804">Transcription</keyword>
<organism evidence="8 9">
    <name type="scientific">Cinchona calisaya</name>
    <dbReference type="NCBI Taxonomy" id="153742"/>
    <lineage>
        <taxon>Eukaryota</taxon>
        <taxon>Viridiplantae</taxon>
        <taxon>Streptophyta</taxon>
        <taxon>Embryophyta</taxon>
        <taxon>Tracheophyta</taxon>
        <taxon>Spermatophyta</taxon>
        <taxon>Magnoliopsida</taxon>
        <taxon>eudicotyledons</taxon>
        <taxon>Gunneridae</taxon>
        <taxon>Pentapetalae</taxon>
        <taxon>asterids</taxon>
        <taxon>lamiids</taxon>
        <taxon>Gentianales</taxon>
        <taxon>Rubiaceae</taxon>
        <taxon>Cinchonoideae</taxon>
        <taxon>Cinchoneae</taxon>
        <taxon>Cinchona</taxon>
    </lineage>
</organism>
<evidence type="ECO:0000256" key="1">
    <source>
        <dbReference type="ARBA" id="ARBA00004123"/>
    </source>
</evidence>
<feature type="compositionally biased region" description="Basic and acidic residues" evidence="6">
    <location>
        <begin position="78"/>
        <end position="102"/>
    </location>
</feature>
<evidence type="ECO:0000256" key="6">
    <source>
        <dbReference type="SAM" id="MobiDB-lite"/>
    </source>
</evidence>
<evidence type="ECO:0000256" key="3">
    <source>
        <dbReference type="ARBA" id="ARBA00023125"/>
    </source>
</evidence>
<dbReference type="Proteomes" id="UP001630127">
    <property type="component" value="Unassembled WGS sequence"/>
</dbReference>
<feature type="domain" description="MBD" evidence="7">
    <location>
        <begin position="8"/>
        <end position="78"/>
    </location>
</feature>
<evidence type="ECO:0000313" key="8">
    <source>
        <dbReference type="EMBL" id="KAL3511892.1"/>
    </source>
</evidence>
<dbReference type="EMBL" id="JBJUIK010000011">
    <property type="protein sequence ID" value="KAL3511892.1"/>
    <property type="molecule type" value="Genomic_DNA"/>
</dbReference>
<evidence type="ECO:0000256" key="4">
    <source>
        <dbReference type="ARBA" id="ARBA00023163"/>
    </source>
</evidence>
<dbReference type="InterPro" id="IPR039622">
    <property type="entry name" value="MBD10/11"/>
</dbReference>
<dbReference type="PANTHER" id="PTHR33729">
    <property type="entry name" value="METHYL-CPG BINDING DOMAIN CONTAINING PROTEIN, EXPRESSED"/>
    <property type="match status" value="1"/>
</dbReference>
<dbReference type="AlphaFoldDB" id="A0ABD2Z1B7"/>
<evidence type="ECO:0000256" key="5">
    <source>
        <dbReference type="ARBA" id="ARBA00023242"/>
    </source>
</evidence>
<reference evidence="8 9" key="1">
    <citation type="submission" date="2024-11" db="EMBL/GenBank/DDBJ databases">
        <title>A near-complete genome assembly of Cinchona calisaya.</title>
        <authorList>
            <person name="Lian D.C."/>
            <person name="Zhao X.W."/>
            <person name="Wei L."/>
        </authorList>
    </citation>
    <scope>NUCLEOTIDE SEQUENCE [LARGE SCALE GENOMIC DNA]</scope>
    <source>
        <tissue evidence="8">Nenye</tissue>
    </source>
</reference>
<evidence type="ECO:0000256" key="2">
    <source>
        <dbReference type="ARBA" id="ARBA00023015"/>
    </source>
</evidence>
<dbReference type="PANTHER" id="PTHR33729:SF12">
    <property type="entry name" value="MBD DOMAIN-CONTAINING PROTEIN"/>
    <property type="match status" value="1"/>
</dbReference>
<accession>A0ABD2Z1B7</accession>
<protein>
    <recommendedName>
        <fullName evidence="7">MBD domain-containing protein</fullName>
    </recommendedName>
</protein>
<feature type="compositionally biased region" description="Basic and acidic residues" evidence="6">
    <location>
        <begin position="154"/>
        <end position="174"/>
    </location>
</feature>
<dbReference type="InterPro" id="IPR001739">
    <property type="entry name" value="Methyl_CpG_DNA-bd"/>
</dbReference>
<feature type="region of interest" description="Disordered" evidence="6">
    <location>
        <begin position="59"/>
        <end position="207"/>
    </location>
</feature>
<evidence type="ECO:0000313" key="9">
    <source>
        <dbReference type="Proteomes" id="UP001630127"/>
    </source>
</evidence>
<comment type="caution">
    <text evidence="8">The sequence shown here is derived from an EMBL/GenBank/DDBJ whole genome shotgun (WGS) entry which is preliminary data.</text>
</comment>
<name>A0ABD2Z1B7_9GENT</name>
<dbReference type="Gene3D" id="3.30.890.10">
    <property type="entry name" value="Methyl-cpg-binding Protein 2, Chain A"/>
    <property type="match status" value="1"/>
</dbReference>
<dbReference type="GO" id="GO:0005634">
    <property type="term" value="C:nucleus"/>
    <property type="evidence" value="ECO:0007669"/>
    <property type="project" value="UniProtKB-SubCell"/>
</dbReference>
<dbReference type="GO" id="GO:0003677">
    <property type="term" value="F:DNA binding"/>
    <property type="evidence" value="ECO:0007669"/>
    <property type="project" value="UniProtKB-KW"/>
</dbReference>
<sequence length="269" mass="29051">MADIAMSKEEVVSVELPAPASWKKLFMPKNGGTPRKSEIVFVAPTGEEISGRKQLEQYLKSHPGNPPISEFDWSTGETPRRSARISEKAKATPPSTDREPPKKRARKSLGAKKDDKETEAAKEETEDKKDDEMQDAKANDKKNEEAGKVNNIAEETHGDGKAQGEDKKEPDSMLKENGPNENGVKGAAEQDKAGSESVAANNGAKQGVPLVVAPSQGKIEEVQGNDGKLVLPVEEREKTMKGVIIENGKVEQTGTRENPQCPSSAPIVC</sequence>
<dbReference type="Pfam" id="PF01429">
    <property type="entry name" value="MBD"/>
    <property type="match status" value="1"/>
</dbReference>
<proteinExistence type="predicted"/>
<dbReference type="SUPFAM" id="SSF54171">
    <property type="entry name" value="DNA-binding domain"/>
    <property type="match status" value="1"/>
</dbReference>
<comment type="subcellular location">
    <subcellularLocation>
        <location evidence="1">Nucleus</location>
    </subcellularLocation>
</comment>
<dbReference type="PROSITE" id="PS50982">
    <property type="entry name" value="MBD"/>
    <property type="match status" value="1"/>
</dbReference>
<feature type="compositionally biased region" description="Basic and acidic residues" evidence="6">
    <location>
        <begin position="111"/>
        <end position="147"/>
    </location>
</feature>
<dbReference type="InterPro" id="IPR016177">
    <property type="entry name" value="DNA-bd_dom_sf"/>
</dbReference>